<reference evidence="3" key="1">
    <citation type="submission" date="2011-07" db="EMBL/GenBank/DDBJ databases">
        <authorList>
            <consortium name="Caenorhabditis brenneri Sequencing and Analysis Consortium"/>
            <person name="Wilson R.K."/>
        </authorList>
    </citation>
    <scope>NUCLEOTIDE SEQUENCE [LARGE SCALE GENOMIC DNA]</scope>
    <source>
        <strain evidence="3">PB2801</strain>
    </source>
</reference>
<dbReference type="EMBL" id="GL379915">
    <property type="protein sequence ID" value="EGT34597.1"/>
    <property type="molecule type" value="Genomic_DNA"/>
</dbReference>
<name>G0NNM9_CAEBE</name>
<dbReference type="HOGENOM" id="CLU_1448920_0_0_1"/>
<organism evidence="3">
    <name type="scientific">Caenorhabditis brenneri</name>
    <name type="common">Nematode worm</name>
    <dbReference type="NCBI Taxonomy" id="135651"/>
    <lineage>
        <taxon>Eukaryota</taxon>
        <taxon>Metazoa</taxon>
        <taxon>Ecdysozoa</taxon>
        <taxon>Nematoda</taxon>
        <taxon>Chromadorea</taxon>
        <taxon>Rhabditida</taxon>
        <taxon>Rhabditina</taxon>
        <taxon>Rhabditomorpha</taxon>
        <taxon>Rhabditoidea</taxon>
        <taxon>Rhabditidae</taxon>
        <taxon>Peloderinae</taxon>
        <taxon>Caenorhabditis</taxon>
    </lineage>
</organism>
<protein>
    <submittedName>
        <fullName evidence="2">Uncharacterized protein</fullName>
    </submittedName>
</protein>
<feature type="compositionally biased region" description="Polar residues" evidence="1">
    <location>
        <begin position="64"/>
        <end position="73"/>
    </location>
</feature>
<feature type="region of interest" description="Disordered" evidence="1">
    <location>
        <begin position="64"/>
        <end position="83"/>
    </location>
</feature>
<evidence type="ECO:0000256" key="1">
    <source>
        <dbReference type="SAM" id="MobiDB-lite"/>
    </source>
</evidence>
<dbReference type="Proteomes" id="UP000008068">
    <property type="component" value="Unassembled WGS sequence"/>
</dbReference>
<evidence type="ECO:0000313" key="2">
    <source>
        <dbReference type="EMBL" id="EGT34597.1"/>
    </source>
</evidence>
<evidence type="ECO:0000313" key="3">
    <source>
        <dbReference type="Proteomes" id="UP000008068"/>
    </source>
</evidence>
<dbReference type="AlphaFoldDB" id="G0NNM9"/>
<accession>G0NNM9</accession>
<keyword evidence="3" id="KW-1185">Reference proteome</keyword>
<proteinExistence type="predicted"/>
<sequence length="187" mass="21046">MNSLHNSTRFIGTLYGTRFHQATDIAGKDIVGVENVETSPSLQKTEHQLLLALPFNFGPLKNDCGTSGHSSSETPDKPSLPDTSDIENIRWNWCSRDVDSSLFNLSDHHDLLELYGLNKQNNASIPSLPDTSQIETIRWNWSIREVNSSAFDLDDHEDLLELYGFSEQDVPANDEIFCDPPTWPAKQ</sequence>
<dbReference type="InParanoid" id="G0NNM9"/>
<gene>
    <name evidence="2" type="ORF">CAEBREN_20204</name>
</gene>